<evidence type="ECO:0000313" key="1">
    <source>
        <dbReference type="EMBL" id="MPN56744.1"/>
    </source>
</evidence>
<proteinExistence type="predicted"/>
<organism evidence="1">
    <name type="scientific">bioreactor metagenome</name>
    <dbReference type="NCBI Taxonomy" id="1076179"/>
    <lineage>
        <taxon>unclassified sequences</taxon>
        <taxon>metagenomes</taxon>
        <taxon>ecological metagenomes</taxon>
    </lineage>
</organism>
<reference evidence="1" key="1">
    <citation type="submission" date="2019-08" db="EMBL/GenBank/DDBJ databases">
        <authorList>
            <person name="Kucharzyk K."/>
            <person name="Murdoch R.W."/>
            <person name="Higgins S."/>
            <person name="Loffler F."/>
        </authorList>
    </citation>
    <scope>NUCLEOTIDE SEQUENCE</scope>
</reference>
<gene>
    <name evidence="1" type="ORF">SDC9_204436</name>
</gene>
<sequence length="118" mass="12988">MSEEAENCAANAVSYVKNGPAPTEKQLSTSAADNLSYVVPNACRRGVPTRFYMRPKVLCRRAELLVKNGDGTVLLRKKLQYVKPAEMITADLPAESTADCPDTAELRFELRPEEEAKA</sequence>
<name>A0A645J8G0_9ZZZZ</name>
<dbReference type="AlphaFoldDB" id="A0A645J8G0"/>
<protein>
    <submittedName>
        <fullName evidence="1">Uncharacterized protein</fullName>
    </submittedName>
</protein>
<comment type="caution">
    <text evidence="1">The sequence shown here is derived from an EMBL/GenBank/DDBJ whole genome shotgun (WGS) entry which is preliminary data.</text>
</comment>
<dbReference type="EMBL" id="VSSQ01127449">
    <property type="protein sequence ID" value="MPN56744.1"/>
    <property type="molecule type" value="Genomic_DNA"/>
</dbReference>
<accession>A0A645J8G0</accession>